<evidence type="ECO:0000313" key="3">
    <source>
        <dbReference type="Proteomes" id="UP000248057"/>
    </source>
</evidence>
<organism evidence="2 3">
    <name type="scientific">Hungatella effluvii</name>
    <dbReference type="NCBI Taxonomy" id="1096246"/>
    <lineage>
        <taxon>Bacteria</taxon>
        <taxon>Bacillati</taxon>
        <taxon>Bacillota</taxon>
        <taxon>Clostridia</taxon>
        <taxon>Lachnospirales</taxon>
        <taxon>Lachnospiraceae</taxon>
        <taxon>Hungatella</taxon>
    </lineage>
</organism>
<keyword evidence="1" id="KW-1133">Transmembrane helix</keyword>
<keyword evidence="3" id="KW-1185">Reference proteome</keyword>
<name>A0A2V3Y9M5_9FIRM</name>
<gene>
    <name evidence="2" type="ORF">DFR60_103483</name>
</gene>
<dbReference type="EMBL" id="QJKD01000003">
    <property type="protein sequence ID" value="PXX55425.1"/>
    <property type="molecule type" value="Genomic_DNA"/>
</dbReference>
<dbReference type="Pfam" id="PF13347">
    <property type="entry name" value="MFS_2"/>
    <property type="match status" value="1"/>
</dbReference>
<evidence type="ECO:0000313" key="2">
    <source>
        <dbReference type="EMBL" id="PXX55425.1"/>
    </source>
</evidence>
<feature type="transmembrane region" description="Helical" evidence="1">
    <location>
        <begin position="49"/>
        <end position="69"/>
    </location>
</feature>
<dbReference type="AlphaFoldDB" id="A0A2V3Y9M5"/>
<keyword evidence="1" id="KW-0472">Membrane</keyword>
<reference evidence="2 3" key="1">
    <citation type="submission" date="2018-05" db="EMBL/GenBank/DDBJ databases">
        <title>Genomic Encyclopedia of Type Strains, Phase IV (KMG-IV): sequencing the most valuable type-strain genomes for metagenomic binning, comparative biology and taxonomic classification.</title>
        <authorList>
            <person name="Goeker M."/>
        </authorList>
    </citation>
    <scope>NUCLEOTIDE SEQUENCE [LARGE SCALE GENOMIC DNA]</scope>
    <source>
        <strain evidence="2 3">DSM 24995</strain>
    </source>
</reference>
<accession>A0A2V3Y9M5</accession>
<evidence type="ECO:0000256" key="1">
    <source>
        <dbReference type="SAM" id="Phobius"/>
    </source>
</evidence>
<comment type="caution">
    <text evidence="2">The sequence shown here is derived from an EMBL/GenBank/DDBJ whole genome shotgun (WGS) entry which is preliminary data.</text>
</comment>
<sequence length="128" mass="13855">MSLFTTTGLTFSNICCFAMIPDCTDYTELHFGCAQAGFINASSTFVRKFCGSFSTLIVGGLLAFTGYAANVSVSAKSIHMILAIKIAIPILTLLAILVLSCFYPITAGYAVKMSKVLKKKYSRENRRG</sequence>
<proteinExistence type="predicted"/>
<feature type="transmembrane region" description="Helical" evidence="1">
    <location>
        <begin position="81"/>
        <end position="111"/>
    </location>
</feature>
<dbReference type="Proteomes" id="UP000248057">
    <property type="component" value="Unassembled WGS sequence"/>
</dbReference>
<protein>
    <submittedName>
        <fullName evidence="2">MFS transporter</fullName>
    </submittedName>
</protein>
<keyword evidence="1" id="KW-0812">Transmembrane</keyword>